<dbReference type="EC" id="6.1.1.15" evidence="8"/>
<proteinExistence type="inferred from homology"/>
<comment type="function">
    <text evidence="8">Catalyzes the attachment of proline to tRNA(Pro) in a two-step reaction: proline is first activated by ATP to form Pro-AMP and then transferred to the acceptor end of tRNA(Pro).</text>
</comment>
<reference evidence="10 11" key="1">
    <citation type="submission" date="2012-12" db="EMBL/GenBank/DDBJ databases">
        <title>Novel taxa of Listeriaceae from agricultural environments in the United States.</title>
        <authorList>
            <person name="den Bakker H.C."/>
            <person name="Allred A."/>
            <person name="Warchocki S."/>
            <person name="Wright E.M."/>
            <person name="Burrell A."/>
            <person name="Nightingale K.K."/>
            <person name="Kephart D."/>
            <person name="Wiedmann M."/>
        </authorList>
    </citation>
    <scope>NUCLEOTIDE SEQUENCE [LARGE SCALE GENOMIC DNA]</scope>
    <source>
        <strain evidence="10 11">FSL F6-1183</strain>
    </source>
</reference>
<keyword evidence="5 8" id="KW-0648">Protein biosynthesis</keyword>
<dbReference type="InterPro" id="IPR045864">
    <property type="entry name" value="aa-tRNA-synth_II/BPL/LPL"/>
</dbReference>
<dbReference type="SUPFAM" id="SSF52954">
    <property type="entry name" value="Class II aaRS ABD-related"/>
    <property type="match status" value="1"/>
</dbReference>
<comment type="similarity">
    <text evidence="8">Belongs to the class-II aminoacyl-tRNA synthetase family. ProS type 3 subfamily.</text>
</comment>
<dbReference type="FunFam" id="3.30.930.10:FF:000037">
    <property type="entry name" value="Proline--tRNA ligase"/>
    <property type="match status" value="1"/>
</dbReference>
<dbReference type="Gene3D" id="3.30.930.10">
    <property type="entry name" value="Bira Bifunctional Protein, Domain 2"/>
    <property type="match status" value="1"/>
</dbReference>
<evidence type="ECO:0000256" key="7">
    <source>
        <dbReference type="ARBA" id="ARBA00047671"/>
    </source>
</evidence>
<dbReference type="GO" id="GO:0004827">
    <property type="term" value="F:proline-tRNA ligase activity"/>
    <property type="evidence" value="ECO:0007669"/>
    <property type="project" value="UniProtKB-UniRule"/>
</dbReference>
<evidence type="ECO:0000256" key="5">
    <source>
        <dbReference type="ARBA" id="ARBA00022917"/>
    </source>
</evidence>
<dbReference type="InterPro" id="IPR004154">
    <property type="entry name" value="Anticodon-bd"/>
</dbReference>
<dbReference type="PRINTS" id="PR01046">
    <property type="entry name" value="TRNASYNTHPRO"/>
</dbReference>
<dbReference type="CDD" id="cd00778">
    <property type="entry name" value="ProRS_core_arch_euk"/>
    <property type="match status" value="1"/>
</dbReference>
<dbReference type="Proteomes" id="UP000019251">
    <property type="component" value="Unassembled WGS sequence"/>
</dbReference>
<comment type="domain">
    <text evidence="8">Consists of three domains: the N-terminal catalytic domain, the anticodon-binding domain and the C-terminal extension.</text>
</comment>
<feature type="domain" description="Aminoacyl-transfer RNA synthetases class-II family profile" evidence="9">
    <location>
        <begin position="61"/>
        <end position="300"/>
    </location>
</feature>
<dbReference type="InterPro" id="IPR033721">
    <property type="entry name" value="ProRS_core_arch_euk"/>
</dbReference>
<dbReference type="Pfam" id="PF00587">
    <property type="entry name" value="tRNA-synt_2b"/>
    <property type="match status" value="1"/>
</dbReference>
<evidence type="ECO:0000313" key="10">
    <source>
        <dbReference type="EMBL" id="EUJ26259.1"/>
    </source>
</evidence>
<dbReference type="CDD" id="cd00862">
    <property type="entry name" value="ProRS_anticodon_zinc"/>
    <property type="match status" value="1"/>
</dbReference>
<comment type="subcellular location">
    <subcellularLocation>
        <location evidence="8">Cytoplasm</location>
    </subcellularLocation>
</comment>
<evidence type="ECO:0000256" key="2">
    <source>
        <dbReference type="ARBA" id="ARBA00022598"/>
    </source>
</evidence>
<keyword evidence="2 8" id="KW-0436">Ligase</keyword>
<dbReference type="InterPro" id="IPR002314">
    <property type="entry name" value="aa-tRNA-synt_IIb"/>
</dbReference>
<dbReference type="FunFam" id="3.40.50.800:FF:000005">
    <property type="entry name" value="bifunctional glutamate/proline--tRNA ligase"/>
    <property type="match status" value="1"/>
</dbReference>
<dbReference type="InterPro" id="IPR036621">
    <property type="entry name" value="Anticodon-bd_dom_sf"/>
</dbReference>
<keyword evidence="3 8" id="KW-0547">Nucleotide-binding</keyword>
<dbReference type="GO" id="GO:0005524">
    <property type="term" value="F:ATP binding"/>
    <property type="evidence" value="ECO:0007669"/>
    <property type="project" value="UniProtKB-UniRule"/>
</dbReference>
<keyword evidence="1 8" id="KW-0963">Cytoplasm</keyword>
<dbReference type="InterPro" id="IPR006195">
    <property type="entry name" value="aa-tRNA-synth_II"/>
</dbReference>
<dbReference type="PANTHER" id="PTHR43382:SF2">
    <property type="entry name" value="BIFUNCTIONAL GLUTAMATE_PROLINE--TRNA LIGASE"/>
    <property type="match status" value="1"/>
</dbReference>
<dbReference type="EMBL" id="AODG01000018">
    <property type="protein sequence ID" value="EUJ26259.1"/>
    <property type="molecule type" value="Genomic_DNA"/>
</dbReference>
<organism evidence="10 11">
    <name type="scientific">Listeria grayi FSL F6-1183</name>
    <dbReference type="NCBI Taxonomy" id="1265827"/>
    <lineage>
        <taxon>Bacteria</taxon>
        <taxon>Bacillati</taxon>
        <taxon>Bacillota</taxon>
        <taxon>Bacilli</taxon>
        <taxon>Bacillales</taxon>
        <taxon>Listeriaceae</taxon>
        <taxon>Listeria</taxon>
    </lineage>
</organism>
<dbReference type="GO" id="GO:0140096">
    <property type="term" value="F:catalytic activity, acting on a protein"/>
    <property type="evidence" value="ECO:0007669"/>
    <property type="project" value="UniProtKB-ARBA"/>
</dbReference>
<evidence type="ECO:0000256" key="1">
    <source>
        <dbReference type="ARBA" id="ARBA00022490"/>
    </source>
</evidence>
<evidence type="ECO:0000256" key="4">
    <source>
        <dbReference type="ARBA" id="ARBA00022840"/>
    </source>
</evidence>
<dbReference type="GO" id="GO:0016740">
    <property type="term" value="F:transferase activity"/>
    <property type="evidence" value="ECO:0007669"/>
    <property type="project" value="UniProtKB-ARBA"/>
</dbReference>
<keyword evidence="4 8" id="KW-0067">ATP-binding</keyword>
<comment type="subunit">
    <text evidence="8">Homodimer.</text>
</comment>
<dbReference type="SMART" id="SM00946">
    <property type="entry name" value="ProRS-C_1"/>
    <property type="match status" value="1"/>
</dbReference>
<dbReference type="AlphaFoldDB" id="A0A829R5G4"/>
<dbReference type="InterPro" id="IPR002316">
    <property type="entry name" value="Pro-tRNA-ligase_IIa"/>
</dbReference>
<dbReference type="Gene3D" id="3.40.50.800">
    <property type="entry name" value="Anticodon-binding domain"/>
    <property type="match status" value="1"/>
</dbReference>
<evidence type="ECO:0000256" key="3">
    <source>
        <dbReference type="ARBA" id="ARBA00022741"/>
    </source>
</evidence>
<dbReference type="PANTHER" id="PTHR43382">
    <property type="entry name" value="PROLYL-TRNA SYNTHETASE"/>
    <property type="match status" value="1"/>
</dbReference>
<dbReference type="Pfam" id="PF09180">
    <property type="entry name" value="ProRS-C_1"/>
    <property type="match status" value="1"/>
</dbReference>
<dbReference type="SUPFAM" id="SSF55681">
    <property type="entry name" value="Class II aaRS and biotin synthetases"/>
    <property type="match status" value="1"/>
</dbReference>
<dbReference type="GO" id="GO:0006433">
    <property type="term" value="P:prolyl-tRNA aminoacylation"/>
    <property type="evidence" value="ECO:0007669"/>
    <property type="project" value="UniProtKB-UniRule"/>
</dbReference>
<dbReference type="Gene3D" id="3.30.110.30">
    <property type="entry name" value="C-terminal domain of ProRS"/>
    <property type="match status" value="1"/>
</dbReference>
<evidence type="ECO:0000256" key="6">
    <source>
        <dbReference type="ARBA" id="ARBA00023146"/>
    </source>
</evidence>
<gene>
    <name evidence="8" type="primary">proS</name>
    <name evidence="10" type="ORF">LMUR_13694</name>
</gene>
<accession>A0A829R5G4</accession>
<dbReference type="SUPFAM" id="SSF64586">
    <property type="entry name" value="C-terminal domain of ProRS"/>
    <property type="match status" value="1"/>
</dbReference>
<dbReference type="HAMAP" id="MF_01571">
    <property type="entry name" value="Pro_tRNA_synth_type3"/>
    <property type="match status" value="1"/>
</dbReference>
<comment type="caution">
    <text evidence="10">The sequence shown here is derived from an EMBL/GenBank/DDBJ whole genome shotgun (WGS) entry which is preliminary data.</text>
</comment>
<evidence type="ECO:0000259" key="9">
    <source>
        <dbReference type="PROSITE" id="PS50862"/>
    </source>
</evidence>
<name>A0A829R5G4_LISGR</name>
<protein>
    <recommendedName>
        <fullName evidence="8">Proline--tRNA ligase</fullName>
        <ecNumber evidence="8">6.1.1.15</ecNumber>
    </recommendedName>
    <alternativeName>
        <fullName evidence="8">Prolyl-tRNA synthetase</fullName>
        <shortName evidence="8">ProRS</shortName>
    </alternativeName>
</protein>
<comment type="catalytic activity">
    <reaction evidence="7 8">
        <text>tRNA(Pro) + L-proline + ATP = L-prolyl-tRNA(Pro) + AMP + diphosphate</text>
        <dbReference type="Rhea" id="RHEA:14305"/>
        <dbReference type="Rhea" id="RHEA-COMP:9700"/>
        <dbReference type="Rhea" id="RHEA-COMP:9702"/>
        <dbReference type="ChEBI" id="CHEBI:30616"/>
        <dbReference type="ChEBI" id="CHEBI:33019"/>
        <dbReference type="ChEBI" id="CHEBI:60039"/>
        <dbReference type="ChEBI" id="CHEBI:78442"/>
        <dbReference type="ChEBI" id="CHEBI:78532"/>
        <dbReference type="ChEBI" id="CHEBI:456215"/>
        <dbReference type="EC" id="6.1.1.15"/>
    </reaction>
</comment>
<evidence type="ECO:0000313" key="11">
    <source>
        <dbReference type="Proteomes" id="UP000019251"/>
    </source>
</evidence>
<dbReference type="InterPro" id="IPR017449">
    <property type="entry name" value="Pro-tRNA_synth_II"/>
</dbReference>
<dbReference type="GO" id="GO:0005737">
    <property type="term" value="C:cytoplasm"/>
    <property type="evidence" value="ECO:0007669"/>
    <property type="project" value="UniProtKB-SubCell"/>
</dbReference>
<dbReference type="Pfam" id="PF03129">
    <property type="entry name" value="HGTP_anticodon"/>
    <property type="match status" value="1"/>
</dbReference>
<dbReference type="PROSITE" id="PS50862">
    <property type="entry name" value="AA_TRNA_LIGASE_II"/>
    <property type="match status" value="1"/>
</dbReference>
<dbReference type="GO" id="GO:0017101">
    <property type="term" value="C:aminoacyl-tRNA synthetase multienzyme complex"/>
    <property type="evidence" value="ECO:0007669"/>
    <property type="project" value="TreeGrafter"/>
</dbReference>
<evidence type="ECO:0000256" key="8">
    <source>
        <dbReference type="HAMAP-Rule" id="MF_01571"/>
    </source>
</evidence>
<sequence>MVPIEVMLFLYKKGGKKMKDFVKAITKREEDFAQWYTDVVLKAELASYSSVKGCMVIRPTGYALWEGIQQYIDRHLKATGHENVYMPLLIPEGKLKQEAEHVEGFAPELAWITETGEEKLAERLAIRPTSEVLFAEHFKEIIHSHRDLPKRYNQWANVVRLEKNTRPFLRTTEFLWQEGHTCHETHEEAQEEVMAILDLYTAVCEELLAIPVVKGRKTARERFAGARETYTLETLMYDGKALQIATSHDLGDVFSSAFGIEFTNREGIDTPVYQSSWGITTRTIGALIMVHGDDRGLMLPPRIAPIQVIIVPIAQHKEGVIAAGESILARLQEKGIRTKIDLSDKQPGWKFNESEMKGIPIRIEMGPRDMEAGQVIVVRRDTGEKTAVAMEGLEAYVTELLETIQRNLFEQAKSRNEANTLYTESAEEFTRKIKAGGFAVTPHCGEESCEEAIKTETTATARCMAFTDEEKDLTGKTCPHCGKPAVSLIHFARAY</sequence>
<dbReference type="InterPro" id="IPR016061">
    <property type="entry name" value="Pro-tRNA_ligase_II_C"/>
</dbReference>
<dbReference type="NCBIfam" id="TIGR00408">
    <property type="entry name" value="proS_fam_I"/>
    <property type="match status" value="1"/>
</dbReference>
<dbReference type="InterPro" id="IPR004499">
    <property type="entry name" value="Pro-tRNA-ligase_IIa_arc-type"/>
</dbReference>
<keyword evidence="6 8" id="KW-0030">Aminoacyl-tRNA synthetase</keyword>